<dbReference type="InterPro" id="IPR029061">
    <property type="entry name" value="THDP-binding"/>
</dbReference>
<gene>
    <name evidence="6" type="ORF">J2W55_004258</name>
</gene>
<evidence type="ECO:0000256" key="2">
    <source>
        <dbReference type="ARBA" id="ARBA00007131"/>
    </source>
</evidence>
<comment type="similarity">
    <text evidence="2">Belongs to the transketolase family.</text>
</comment>
<dbReference type="Proteomes" id="UP001247620">
    <property type="component" value="Unassembled WGS sequence"/>
</dbReference>
<dbReference type="EC" id="2.2.1.1" evidence="6"/>
<dbReference type="Pfam" id="PF00456">
    <property type="entry name" value="Transketolase_N"/>
    <property type="match status" value="1"/>
</dbReference>
<keyword evidence="4" id="KW-1133">Transmembrane helix</keyword>
<proteinExistence type="inferred from homology"/>
<dbReference type="SUPFAM" id="SSF52518">
    <property type="entry name" value="Thiamin diphosphate-binding fold (THDP-binding)"/>
    <property type="match status" value="1"/>
</dbReference>
<dbReference type="RefSeq" id="WP_310100381.1">
    <property type="nucleotide sequence ID" value="NZ_JAVDUU010000004.1"/>
</dbReference>
<keyword evidence="7" id="KW-1185">Reference proteome</keyword>
<dbReference type="PANTHER" id="PTHR47514:SF1">
    <property type="entry name" value="TRANSKETOLASE N-TERMINAL SECTION-RELATED"/>
    <property type="match status" value="1"/>
</dbReference>
<keyword evidence="3" id="KW-0786">Thiamine pyrophosphate</keyword>
<feature type="domain" description="Transketolase N-terminal" evidence="5">
    <location>
        <begin position="26"/>
        <end position="267"/>
    </location>
</feature>
<comment type="caution">
    <text evidence="6">The sequence shown here is derived from an EMBL/GenBank/DDBJ whole genome shotgun (WGS) entry which is preliminary data.</text>
</comment>
<keyword evidence="4" id="KW-0472">Membrane</keyword>
<evidence type="ECO:0000313" key="6">
    <source>
        <dbReference type="EMBL" id="MDR6944398.1"/>
    </source>
</evidence>
<keyword evidence="4" id="KW-0812">Transmembrane</keyword>
<organism evidence="6 7">
    <name type="scientific">Mucilaginibacter pocheonensis</name>
    <dbReference type="NCBI Taxonomy" id="398050"/>
    <lineage>
        <taxon>Bacteria</taxon>
        <taxon>Pseudomonadati</taxon>
        <taxon>Bacteroidota</taxon>
        <taxon>Sphingobacteriia</taxon>
        <taxon>Sphingobacteriales</taxon>
        <taxon>Sphingobacteriaceae</taxon>
        <taxon>Mucilaginibacter</taxon>
    </lineage>
</organism>
<dbReference type="EMBL" id="JAVDUU010000004">
    <property type="protein sequence ID" value="MDR6944398.1"/>
    <property type="molecule type" value="Genomic_DNA"/>
</dbReference>
<evidence type="ECO:0000256" key="3">
    <source>
        <dbReference type="ARBA" id="ARBA00023052"/>
    </source>
</evidence>
<feature type="transmembrane region" description="Helical" evidence="4">
    <location>
        <begin position="27"/>
        <end position="47"/>
    </location>
</feature>
<evidence type="ECO:0000256" key="1">
    <source>
        <dbReference type="ARBA" id="ARBA00001964"/>
    </source>
</evidence>
<evidence type="ECO:0000256" key="4">
    <source>
        <dbReference type="SAM" id="Phobius"/>
    </source>
</evidence>
<sequence>MENKEHQYQETQAIALRVREHIVRMSTAGGCFIGASLSAVDLIVFLYTEFLNVTPFNLNDPNRDYLFLSKGHDVPALYGTLTELGFLQKERLSKHLSSDDHVYWHPNTNIPGIEFHSGSLGHLPSVAMGVAMDLKICGSDNKVVCIMGDGELNEGSCWESVLVANAYGLDNLIFVIDRNHFQANMRTEDLIPLEPLIQKFESFGAAVKRINGHSYTELHDAFNAYPFQKGKLNVVIADTVRGKGLPSIEERADRWFCNFSAPEIDQLLLELYGEHTTSLTSETLIVR</sequence>
<dbReference type="InterPro" id="IPR005474">
    <property type="entry name" value="Transketolase_N"/>
</dbReference>
<name>A0ABU1TG76_9SPHI</name>
<comment type="cofactor">
    <cofactor evidence="1">
        <name>thiamine diphosphate</name>
        <dbReference type="ChEBI" id="CHEBI:58937"/>
    </cofactor>
</comment>
<keyword evidence="6" id="KW-0808">Transferase</keyword>
<dbReference type="Gene3D" id="3.40.50.970">
    <property type="match status" value="1"/>
</dbReference>
<evidence type="ECO:0000259" key="5">
    <source>
        <dbReference type="Pfam" id="PF00456"/>
    </source>
</evidence>
<dbReference type="PANTHER" id="PTHR47514">
    <property type="entry name" value="TRANSKETOLASE N-TERMINAL SECTION-RELATED"/>
    <property type="match status" value="1"/>
</dbReference>
<dbReference type="GO" id="GO:0004802">
    <property type="term" value="F:transketolase activity"/>
    <property type="evidence" value="ECO:0007669"/>
    <property type="project" value="UniProtKB-EC"/>
</dbReference>
<evidence type="ECO:0000313" key="7">
    <source>
        <dbReference type="Proteomes" id="UP001247620"/>
    </source>
</evidence>
<reference evidence="6 7" key="1">
    <citation type="submission" date="2023-07" db="EMBL/GenBank/DDBJ databases">
        <title>Sorghum-associated microbial communities from plants grown in Nebraska, USA.</title>
        <authorList>
            <person name="Schachtman D."/>
        </authorList>
    </citation>
    <scope>NUCLEOTIDE SEQUENCE [LARGE SCALE GENOMIC DNA]</scope>
    <source>
        <strain evidence="6 7">3262</strain>
    </source>
</reference>
<protein>
    <submittedName>
        <fullName evidence="6">Transketolase</fullName>
        <ecNumber evidence="6">2.2.1.1</ecNumber>
    </submittedName>
</protein>
<accession>A0ABU1TG76</accession>